<dbReference type="SUPFAM" id="SSF63829">
    <property type="entry name" value="Calcium-dependent phosphotriesterase"/>
    <property type="match status" value="1"/>
</dbReference>
<dbReference type="InterPro" id="IPR051344">
    <property type="entry name" value="Vgb"/>
</dbReference>
<proteinExistence type="predicted"/>
<dbReference type="STRING" id="1505087.AYJ54_02465"/>
<dbReference type="Gene3D" id="2.130.10.10">
    <property type="entry name" value="YVTN repeat-like/Quinoprotein amine dehydrogenase"/>
    <property type="match status" value="2"/>
</dbReference>
<dbReference type="Pfam" id="PF24684">
    <property type="entry name" value="Vgb_lyase"/>
    <property type="match status" value="2"/>
</dbReference>
<dbReference type="EMBL" id="LUUB01000079">
    <property type="protein sequence ID" value="OAF05879.1"/>
    <property type="molecule type" value="Genomic_DNA"/>
</dbReference>
<evidence type="ECO:0008006" key="3">
    <source>
        <dbReference type="Google" id="ProtNLM"/>
    </source>
</evidence>
<dbReference type="InterPro" id="IPR015943">
    <property type="entry name" value="WD40/YVTN_repeat-like_dom_sf"/>
</dbReference>
<keyword evidence="2" id="KW-1185">Reference proteome</keyword>
<gene>
    <name evidence="1" type="ORF">AYJ54_02465</name>
</gene>
<dbReference type="Proteomes" id="UP000076959">
    <property type="component" value="Unassembled WGS sequence"/>
</dbReference>
<sequence length="309" mass="32578">MVAATHTFTEFILPTPASHPSAITLGPDGALWFTEAGGKIGRITTEGRITELPIKRDGILHSITTGPDGALWFTEFTSKKIGRIPTIATPENPLLTEFTVPESATPLGITTGPDGALWFTEKAGGKIGRITTTGEVTEFTIPAAKCGEITTGPDGALWFTFFRGKIGRITTAGEVTEFPIPPANSSPGGITTGPDGALWFTESVGGKIERITTDGKLTEFDLPNPNAQPWGITTGPDGALWFTEASCVRQPGPRCVLGNKVGRITTTGLVTEFPIPSDGSGPHSITAGPDGALWFTEYYGNRVGRLVLP</sequence>
<reference evidence="1 2" key="1">
    <citation type="submission" date="2016-03" db="EMBL/GenBank/DDBJ databases">
        <title>Draft Genome Sequence of the Strain BR 10245 (Bradyrhizobium sp.) isolated from nodules of Centrolobium paraense.</title>
        <authorList>
            <person name="Simoes-Araujo J.L.Sr."/>
            <person name="Barauna A.C."/>
            <person name="Silva K."/>
            <person name="Zilli J.E."/>
        </authorList>
    </citation>
    <scope>NUCLEOTIDE SEQUENCE [LARGE SCALE GENOMIC DNA]</scope>
    <source>
        <strain evidence="1 2">BR 10245</strain>
    </source>
</reference>
<dbReference type="AlphaFoldDB" id="A0A176YJ68"/>
<protein>
    <recommendedName>
        <fullName evidence="3">Virginiamycin B lyase</fullName>
    </recommendedName>
</protein>
<accession>A0A176YJ68</accession>
<organism evidence="1 2">
    <name type="scientific">Bradyrhizobium centrolobii</name>
    <dbReference type="NCBI Taxonomy" id="1505087"/>
    <lineage>
        <taxon>Bacteria</taxon>
        <taxon>Pseudomonadati</taxon>
        <taxon>Pseudomonadota</taxon>
        <taxon>Alphaproteobacteria</taxon>
        <taxon>Hyphomicrobiales</taxon>
        <taxon>Nitrobacteraceae</taxon>
        <taxon>Bradyrhizobium</taxon>
    </lineage>
</organism>
<evidence type="ECO:0000313" key="1">
    <source>
        <dbReference type="EMBL" id="OAF05879.1"/>
    </source>
</evidence>
<comment type="caution">
    <text evidence="1">The sequence shown here is derived from an EMBL/GenBank/DDBJ whole genome shotgun (WGS) entry which is preliminary data.</text>
</comment>
<name>A0A176YJ68_9BRAD</name>
<evidence type="ECO:0000313" key="2">
    <source>
        <dbReference type="Proteomes" id="UP000076959"/>
    </source>
</evidence>
<dbReference type="PANTHER" id="PTHR40274">
    <property type="entry name" value="VIRGINIAMYCIN B LYASE"/>
    <property type="match status" value="1"/>
</dbReference>
<dbReference type="PANTHER" id="PTHR40274:SF3">
    <property type="entry name" value="VIRGINIAMYCIN B LYASE"/>
    <property type="match status" value="1"/>
</dbReference>